<dbReference type="Proteomes" id="UP001165190">
    <property type="component" value="Unassembled WGS sequence"/>
</dbReference>
<evidence type="ECO:0000256" key="3">
    <source>
        <dbReference type="SAM" id="MobiDB-lite"/>
    </source>
</evidence>
<feature type="region of interest" description="Disordered" evidence="3">
    <location>
        <begin position="360"/>
        <end position="391"/>
    </location>
</feature>
<dbReference type="InterPro" id="IPR056876">
    <property type="entry name" value="Msl2-3_C"/>
</dbReference>
<evidence type="ECO:0000313" key="6">
    <source>
        <dbReference type="Proteomes" id="UP001165190"/>
    </source>
</evidence>
<protein>
    <submittedName>
        <fullName evidence="5">MSCS-like 2</fullName>
    </submittedName>
</protein>
<dbReference type="PANTHER" id="PTHR43634:SF16">
    <property type="entry name" value="MECHANOSENSITIVE ION CHANNEL PROTEIN 2, CHLOROPLASTIC"/>
    <property type="match status" value="1"/>
</dbReference>
<dbReference type="OrthoDB" id="1676006at2759"/>
<reference evidence="5" key="1">
    <citation type="submission" date="2023-05" db="EMBL/GenBank/DDBJ databases">
        <title>Genome and transcriptome analyses reveal genes involved in the formation of fine ridges on petal epidermal cells in Hibiscus trionum.</title>
        <authorList>
            <person name="Koshimizu S."/>
            <person name="Masuda S."/>
            <person name="Ishii T."/>
            <person name="Shirasu K."/>
            <person name="Hoshino A."/>
            <person name="Arita M."/>
        </authorList>
    </citation>
    <scope>NUCLEOTIDE SEQUENCE</scope>
    <source>
        <strain evidence="5">Hamamatsu line</strain>
    </source>
</reference>
<evidence type="ECO:0000313" key="5">
    <source>
        <dbReference type="EMBL" id="GMI86564.1"/>
    </source>
</evidence>
<dbReference type="AlphaFoldDB" id="A0A9W7HY10"/>
<evidence type="ECO:0000259" key="4">
    <source>
        <dbReference type="Pfam" id="PF24956"/>
    </source>
</evidence>
<dbReference type="InterPro" id="IPR045042">
    <property type="entry name" value="YnaI-like"/>
</dbReference>
<accession>A0A9W7HY10</accession>
<evidence type="ECO:0000256" key="2">
    <source>
        <dbReference type="ARBA" id="ARBA00008017"/>
    </source>
</evidence>
<dbReference type="Pfam" id="PF24956">
    <property type="entry name" value="Msl2-3_C"/>
    <property type="match status" value="1"/>
</dbReference>
<organism evidence="5 6">
    <name type="scientific">Hibiscus trionum</name>
    <name type="common">Flower of an hour</name>
    <dbReference type="NCBI Taxonomy" id="183268"/>
    <lineage>
        <taxon>Eukaryota</taxon>
        <taxon>Viridiplantae</taxon>
        <taxon>Streptophyta</taxon>
        <taxon>Embryophyta</taxon>
        <taxon>Tracheophyta</taxon>
        <taxon>Spermatophyta</taxon>
        <taxon>Magnoliopsida</taxon>
        <taxon>eudicotyledons</taxon>
        <taxon>Gunneridae</taxon>
        <taxon>Pentapetalae</taxon>
        <taxon>rosids</taxon>
        <taxon>malvids</taxon>
        <taxon>Malvales</taxon>
        <taxon>Malvaceae</taxon>
        <taxon>Malvoideae</taxon>
        <taxon>Hibiscus</taxon>
    </lineage>
</organism>
<comment type="caution">
    <text evidence="5">The sequence shown here is derived from an EMBL/GenBank/DDBJ whole genome shotgun (WGS) entry which is preliminary data.</text>
</comment>
<sequence>MSLSGSLQLSHDLGLCRNQGYNKKFKHVGWWFPTIIRGEDRETVHIPNHKFTVNVVRNLSQKTHWRIKTHLAISHLDVHKINNIISDMRKVLAKNPQVEQQRLHRRVFLENINPENQALSILVSCFVKTSHLEEYLCVKEAILLDLLRVISHHRAQLATSIRTKRRYDSDLDNVPFANSIYNHGGVSSNMPLFVIEPSYKISGEDRTKGRGAPLTELKADAKVLESPNSEPKVSNVSLESTPHPKTYDKVNPPSKSTLKTSSIAGETSSPDQEVLDSISNIVPQNKRVTNKQLKIARQGSKLDNPSLSSIESVENLSVSKPPIVRPALEENIVLGVALKGSKRTLPIEEEMTPRITYAKEVASASRNGNGSTAKDKKDGLFRPKSSNSDDE</sequence>
<dbReference type="PANTHER" id="PTHR43634">
    <property type="entry name" value="OW CONDUCTANCE MECHANOSENSITIVE CHANNEL"/>
    <property type="match status" value="1"/>
</dbReference>
<feature type="region of interest" description="Disordered" evidence="3">
    <location>
        <begin position="223"/>
        <end position="272"/>
    </location>
</feature>
<keyword evidence="6" id="KW-1185">Reference proteome</keyword>
<gene>
    <name evidence="5" type="ORF">HRI_002325700</name>
</gene>
<dbReference type="GO" id="GO:0016020">
    <property type="term" value="C:membrane"/>
    <property type="evidence" value="ECO:0007669"/>
    <property type="project" value="UniProtKB-SubCell"/>
</dbReference>
<comment type="subcellular location">
    <subcellularLocation>
        <location evidence="1">Membrane</location>
        <topology evidence="1">Multi-pass membrane protein</topology>
    </subcellularLocation>
</comment>
<comment type="similarity">
    <text evidence="2">Belongs to the MscS (TC 1.A.23) family.</text>
</comment>
<feature type="compositionally biased region" description="Polar residues" evidence="3">
    <location>
        <begin position="253"/>
        <end position="272"/>
    </location>
</feature>
<feature type="domain" description="Mechanosensitive ion channel protein 2/3 C-terminal" evidence="4">
    <location>
        <begin position="65"/>
        <end position="151"/>
    </location>
</feature>
<dbReference type="EMBL" id="BSYR01000021">
    <property type="protein sequence ID" value="GMI86564.1"/>
    <property type="molecule type" value="Genomic_DNA"/>
</dbReference>
<name>A0A9W7HY10_HIBTR</name>
<proteinExistence type="inferred from homology"/>
<evidence type="ECO:0000256" key="1">
    <source>
        <dbReference type="ARBA" id="ARBA00004141"/>
    </source>
</evidence>
<feature type="compositionally biased region" description="Polar residues" evidence="3">
    <location>
        <begin position="226"/>
        <end position="240"/>
    </location>
</feature>